<sequence length="86" mass="9429">MEQEEKLGITPASARSNATNEVNINIFTLQLAGQAKENVKEHHLVGDYGGPSTNSPSEEGLPYVDQLDCRRMVVEAQIMVDATKNK</sequence>
<accession>A0ABP0X7Z0</accession>
<keyword evidence="2" id="KW-1185">Reference proteome</keyword>
<dbReference type="EMBL" id="OZ020101">
    <property type="protein sequence ID" value="CAK9274530.1"/>
    <property type="molecule type" value="Genomic_DNA"/>
</dbReference>
<evidence type="ECO:0000313" key="2">
    <source>
        <dbReference type="Proteomes" id="UP001497444"/>
    </source>
</evidence>
<evidence type="ECO:0000313" key="1">
    <source>
        <dbReference type="EMBL" id="CAK9274530.1"/>
    </source>
</evidence>
<gene>
    <name evidence="1" type="ORF">CSSPJE1EN1_LOCUS20008</name>
</gene>
<protein>
    <submittedName>
        <fullName evidence="1">Uncharacterized protein</fullName>
    </submittedName>
</protein>
<proteinExistence type="predicted"/>
<organism evidence="1 2">
    <name type="scientific">Sphagnum jensenii</name>
    <dbReference type="NCBI Taxonomy" id="128206"/>
    <lineage>
        <taxon>Eukaryota</taxon>
        <taxon>Viridiplantae</taxon>
        <taxon>Streptophyta</taxon>
        <taxon>Embryophyta</taxon>
        <taxon>Bryophyta</taxon>
        <taxon>Sphagnophytina</taxon>
        <taxon>Sphagnopsida</taxon>
        <taxon>Sphagnales</taxon>
        <taxon>Sphagnaceae</taxon>
        <taxon>Sphagnum</taxon>
    </lineage>
</organism>
<name>A0ABP0X7Z0_9BRYO</name>
<dbReference type="Proteomes" id="UP001497444">
    <property type="component" value="Chromosome 6"/>
</dbReference>
<reference evidence="1" key="1">
    <citation type="submission" date="2024-02" db="EMBL/GenBank/DDBJ databases">
        <authorList>
            <consortium name="ELIXIR-Norway"/>
            <consortium name="Elixir Norway"/>
        </authorList>
    </citation>
    <scope>NUCLEOTIDE SEQUENCE</scope>
</reference>